<comment type="caution">
    <text evidence="1">The sequence shown here is derived from an EMBL/GenBank/DDBJ whole genome shotgun (WGS) entry which is preliminary data.</text>
</comment>
<keyword evidence="2" id="KW-1185">Reference proteome</keyword>
<evidence type="ECO:0000313" key="1">
    <source>
        <dbReference type="EMBL" id="MCC5599593.1"/>
    </source>
</evidence>
<dbReference type="RefSeq" id="WP_229484427.1">
    <property type="nucleotide sequence ID" value="NZ_JAIVFQ010000010.1"/>
</dbReference>
<reference evidence="1 2" key="1">
    <citation type="journal article" date="2021" name="Microorganisms">
        <title>Genome Evolution of Filamentous Cyanobacterium Nostoc Species: From Facultative Symbiosis to Free Living.</title>
        <authorList>
            <person name="Huo D."/>
            <person name="Li H."/>
            <person name="Cai F."/>
            <person name="Guo X."/>
            <person name="Qiao Z."/>
            <person name="Wang W."/>
            <person name="Yu G."/>
            <person name="Li R."/>
        </authorList>
    </citation>
    <scope>NUCLEOTIDE SEQUENCE [LARGE SCALE GENOMIC DNA]</scope>
    <source>
        <strain evidence="1 2">CHAB 5714</strain>
    </source>
</reference>
<gene>
    <name evidence="1" type="ORF">LC586_10240</name>
</gene>
<organism evidence="1 2">
    <name type="scientific">Nostoc favosum CHAB5714</name>
    <dbReference type="NCBI Taxonomy" id="2780399"/>
    <lineage>
        <taxon>Bacteria</taxon>
        <taxon>Bacillati</taxon>
        <taxon>Cyanobacteriota</taxon>
        <taxon>Cyanophyceae</taxon>
        <taxon>Nostocales</taxon>
        <taxon>Nostocaceae</taxon>
        <taxon>Nostoc</taxon>
        <taxon>Nostoc favosum</taxon>
    </lineage>
</organism>
<proteinExistence type="predicted"/>
<dbReference type="EMBL" id="JAIVFQ010000010">
    <property type="protein sequence ID" value="MCC5599593.1"/>
    <property type="molecule type" value="Genomic_DNA"/>
</dbReference>
<dbReference type="Proteomes" id="UP001199525">
    <property type="component" value="Unassembled WGS sequence"/>
</dbReference>
<accession>A0ABS8I743</accession>
<sequence>MRNSRDAIHRVCKEWGDEGDEGDEGTRRITHTQCPMPNAQCPMPHSQCPIPNAQCPFGEQS</sequence>
<evidence type="ECO:0008006" key="3">
    <source>
        <dbReference type="Google" id="ProtNLM"/>
    </source>
</evidence>
<evidence type="ECO:0000313" key="2">
    <source>
        <dbReference type="Proteomes" id="UP001199525"/>
    </source>
</evidence>
<protein>
    <recommendedName>
        <fullName evidence="3">Histidine kinase</fullName>
    </recommendedName>
</protein>
<name>A0ABS8I743_9NOSO</name>